<keyword evidence="3" id="KW-0165">Cleavage on pair of basic residues</keyword>
<organism evidence="8 9">
    <name type="scientific">Drosophila rubida</name>
    <dbReference type="NCBI Taxonomy" id="30044"/>
    <lineage>
        <taxon>Eukaryota</taxon>
        <taxon>Metazoa</taxon>
        <taxon>Ecdysozoa</taxon>
        <taxon>Arthropoda</taxon>
        <taxon>Hexapoda</taxon>
        <taxon>Insecta</taxon>
        <taxon>Pterygota</taxon>
        <taxon>Neoptera</taxon>
        <taxon>Endopterygota</taxon>
        <taxon>Diptera</taxon>
        <taxon>Brachycera</taxon>
        <taxon>Muscomorpha</taxon>
        <taxon>Ephydroidea</taxon>
        <taxon>Drosophilidae</taxon>
        <taxon>Drosophila</taxon>
    </lineage>
</organism>
<protein>
    <recommendedName>
        <fullName evidence="7">Insulin-like domain-containing protein</fullName>
    </recommendedName>
</protein>
<proteinExistence type="inferred from homology"/>
<dbReference type="Pfam" id="PF00049">
    <property type="entry name" value="Insulin"/>
    <property type="match status" value="1"/>
</dbReference>
<dbReference type="Gene3D" id="1.10.100.10">
    <property type="entry name" value="Insulin-like"/>
    <property type="match status" value="1"/>
</dbReference>
<accession>A0AAD4PL54</accession>
<dbReference type="Proteomes" id="UP001200034">
    <property type="component" value="Unassembled WGS sequence"/>
</dbReference>
<dbReference type="SMART" id="SM00078">
    <property type="entry name" value="IlGF"/>
    <property type="match status" value="1"/>
</dbReference>
<keyword evidence="9" id="KW-1185">Reference proteome</keyword>
<dbReference type="PANTHER" id="PTHR13647:SF4">
    <property type="entry name" value="INSULIN-LIKE PEPTIDE 1-RELATED"/>
    <property type="match status" value="1"/>
</dbReference>
<evidence type="ECO:0000256" key="1">
    <source>
        <dbReference type="ARBA" id="ARBA00009034"/>
    </source>
</evidence>
<name>A0AAD4PL54_9MUSC</name>
<dbReference type="CDD" id="cd04366">
    <property type="entry name" value="IlGF_insulin_bombyxin_like"/>
    <property type="match status" value="1"/>
</dbReference>
<dbReference type="GO" id="GO:0005179">
    <property type="term" value="F:hormone activity"/>
    <property type="evidence" value="ECO:0007669"/>
    <property type="project" value="InterPro"/>
</dbReference>
<evidence type="ECO:0000259" key="7">
    <source>
        <dbReference type="SMART" id="SM00078"/>
    </source>
</evidence>
<dbReference type="EMBL" id="JAJJHW010002585">
    <property type="protein sequence ID" value="KAH8371212.1"/>
    <property type="molecule type" value="Genomic_DNA"/>
</dbReference>
<dbReference type="InterPro" id="IPR022352">
    <property type="entry name" value="Ins/IGF/rlx"/>
</dbReference>
<sequence length="136" mass="15151">MCKTIYFSLAFLLALCVLATVESVDMRLCSSQLSDMLSRLCATSGYNQLINRKRSGNPDFDPLDPIQYIEQKESSPNSAELLASYPMGNGRLRNIFQPENALSSLTATRRRTRGDIVDECCARPCRISELQAYCAA</sequence>
<dbReference type="GO" id="GO:0005576">
    <property type="term" value="C:extracellular region"/>
    <property type="evidence" value="ECO:0007669"/>
    <property type="project" value="InterPro"/>
</dbReference>
<dbReference type="SUPFAM" id="SSF56994">
    <property type="entry name" value="Insulin-like"/>
    <property type="match status" value="1"/>
</dbReference>
<dbReference type="PRINTS" id="PR00276">
    <property type="entry name" value="INSULINFAMLY"/>
</dbReference>
<reference evidence="8" key="1">
    <citation type="journal article" date="2021" name="Mol. Ecol. Resour.">
        <title>Phylogenomic analyses of the genus Drosophila reveals genomic signals of climate adaptation.</title>
        <authorList>
            <person name="Li F."/>
            <person name="Rane R.V."/>
            <person name="Luria V."/>
            <person name="Xiong Z."/>
            <person name="Chen J."/>
            <person name="Li Z."/>
            <person name="Catullo R.A."/>
            <person name="Griffin P.C."/>
            <person name="Schiffer M."/>
            <person name="Pearce S."/>
            <person name="Lee S.F."/>
            <person name="McElroy K."/>
            <person name="Stocker A."/>
            <person name="Shirriffs J."/>
            <person name="Cockerell F."/>
            <person name="Coppin C."/>
            <person name="Sgro C.M."/>
            <person name="Karger A."/>
            <person name="Cain J.W."/>
            <person name="Weber J.A."/>
            <person name="Santpere G."/>
            <person name="Kirschner M.W."/>
            <person name="Hoffmann A.A."/>
            <person name="Oakeshott J.G."/>
            <person name="Zhang G."/>
        </authorList>
    </citation>
    <scope>NUCLEOTIDE SEQUENCE</scope>
    <source>
        <strain evidence="8">BGI-SZ-2011g</strain>
    </source>
</reference>
<evidence type="ECO:0000256" key="4">
    <source>
        <dbReference type="ARBA" id="ARBA00022729"/>
    </source>
</evidence>
<evidence type="ECO:0000313" key="8">
    <source>
        <dbReference type="EMBL" id="KAH8371212.1"/>
    </source>
</evidence>
<evidence type="ECO:0000256" key="6">
    <source>
        <dbReference type="SAM" id="SignalP"/>
    </source>
</evidence>
<evidence type="ECO:0000256" key="3">
    <source>
        <dbReference type="ARBA" id="ARBA00022685"/>
    </source>
</evidence>
<feature type="signal peptide" evidence="6">
    <location>
        <begin position="1"/>
        <end position="23"/>
    </location>
</feature>
<dbReference type="InterPro" id="IPR036438">
    <property type="entry name" value="Insulin-like_sf"/>
</dbReference>
<keyword evidence="5" id="KW-1015">Disulfide bond</keyword>
<evidence type="ECO:0000256" key="5">
    <source>
        <dbReference type="ARBA" id="ARBA00023157"/>
    </source>
</evidence>
<feature type="chain" id="PRO_5042102622" description="Insulin-like domain-containing protein" evidence="6">
    <location>
        <begin position="24"/>
        <end position="136"/>
    </location>
</feature>
<dbReference type="AlphaFoldDB" id="A0AAD4PL54"/>
<keyword evidence="4 6" id="KW-0732">Signal</keyword>
<comment type="caution">
    <text evidence="8">The sequence shown here is derived from an EMBL/GenBank/DDBJ whole genome shotgun (WGS) entry which is preliminary data.</text>
</comment>
<comment type="similarity">
    <text evidence="1">Belongs to the insulin family.</text>
</comment>
<feature type="domain" description="Insulin-like" evidence="7">
    <location>
        <begin position="26"/>
        <end position="134"/>
    </location>
</feature>
<evidence type="ECO:0000256" key="2">
    <source>
        <dbReference type="ARBA" id="ARBA00011207"/>
    </source>
</evidence>
<evidence type="ECO:0000313" key="9">
    <source>
        <dbReference type="Proteomes" id="UP001200034"/>
    </source>
</evidence>
<dbReference type="PANTHER" id="PTHR13647">
    <property type="entry name" value="INSULIN-LIKE PEPTIDE 2-RELATED"/>
    <property type="match status" value="1"/>
</dbReference>
<gene>
    <name evidence="8" type="ORF">KR093_006639</name>
</gene>
<comment type="subunit">
    <text evidence="2">Heterodimer of a B chain and an A chain linked by two disulfide bonds.</text>
</comment>
<dbReference type="InterPro" id="IPR016179">
    <property type="entry name" value="Insulin-like"/>
</dbReference>